<dbReference type="GO" id="GO:0032259">
    <property type="term" value="P:methylation"/>
    <property type="evidence" value="ECO:0007669"/>
    <property type="project" value="UniProtKB-KW"/>
</dbReference>
<keyword evidence="2" id="KW-0489">Methyltransferase</keyword>
<accession>A0A4U1CCM9</accession>
<sequence>MSNQAASFYNRFSFFYPIIEVFLKPQKVKLMEEINTLASGKLLEVGVGSGTHLPLYQTHQITGIDISSAMLNEAEKHKQSDTILLKMSGEDLQFEDDYFDYVVLSHVLAVASNPEKLLEEVYRVLKPNGKVLILNHFTTNNWLRYIDTAFNSISGLFHFNSLFKIESFNAIKKFTLIKEVGFGRFSYFKLLIFNK</sequence>
<dbReference type="CDD" id="cd02440">
    <property type="entry name" value="AdoMet_MTases"/>
    <property type="match status" value="1"/>
</dbReference>
<reference evidence="2 3" key="1">
    <citation type="submission" date="2019-04" db="EMBL/GenBank/DDBJ databases">
        <title>Pedobacter sp. RP-3-22 sp. nov., isolated from Arctic soil.</title>
        <authorList>
            <person name="Dahal R.H."/>
            <person name="Kim D.-U."/>
        </authorList>
    </citation>
    <scope>NUCLEOTIDE SEQUENCE [LARGE SCALE GENOMIC DNA]</scope>
    <source>
        <strain evidence="2 3">RP-3-22</strain>
    </source>
</reference>
<dbReference type="PANTHER" id="PTHR45036">
    <property type="entry name" value="METHYLTRANSFERASE LIKE 7B"/>
    <property type="match status" value="1"/>
</dbReference>
<protein>
    <submittedName>
        <fullName evidence="2">Class I SAM-dependent methyltransferase</fullName>
    </submittedName>
</protein>
<proteinExistence type="predicted"/>
<evidence type="ECO:0000313" key="3">
    <source>
        <dbReference type="Proteomes" id="UP000309488"/>
    </source>
</evidence>
<evidence type="ECO:0000313" key="2">
    <source>
        <dbReference type="EMBL" id="TKC04582.1"/>
    </source>
</evidence>
<keyword evidence="2" id="KW-0808">Transferase</keyword>
<dbReference type="Proteomes" id="UP000309488">
    <property type="component" value="Unassembled WGS sequence"/>
</dbReference>
<comment type="caution">
    <text evidence="2">The sequence shown here is derived from an EMBL/GenBank/DDBJ whole genome shotgun (WGS) entry which is preliminary data.</text>
</comment>
<dbReference type="InterPro" id="IPR052356">
    <property type="entry name" value="Thiol_S-MT"/>
</dbReference>
<dbReference type="InterPro" id="IPR029063">
    <property type="entry name" value="SAM-dependent_MTases_sf"/>
</dbReference>
<dbReference type="Gene3D" id="3.40.50.150">
    <property type="entry name" value="Vaccinia Virus protein VP39"/>
    <property type="match status" value="1"/>
</dbReference>
<dbReference type="EMBL" id="SWBR01000007">
    <property type="protein sequence ID" value="TKC04582.1"/>
    <property type="molecule type" value="Genomic_DNA"/>
</dbReference>
<gene>
    <name evidence="2" type="ORF">FA048_19155</name>
</gene>
<name>A0A4U1CCM9_9SPHI</name>
<organism evidence="2 3">
    <name type="scientific">Pedobacter polaris</name>
    <dbReference type="NCBI Taxonomy" id="2571273"/>
    <lineage>
        <taxon>Bacteria</taxon>
        <taxon>Pseudomonadati</taxon>
        <taxon>Bacteroidota</taxon>
        <taxon>Sphingobacteriia</taxon>
        <taxon>Sphingobacteriales</taxon>
        <taxon>Sphingobacteriaceae</taxon>
        <taxon>Pedobacter</taxon>
    </lineage>
</organism>
<evidence type="ECO:0000259" key="1">
    <source>
        <dbReference type="Pfam" id="PF08241"/>
    </source>
</evidence>
<dbReference type="PANTHER" id="PTHR45036:SF1">
    <property type="entry name" value="METHYLTRANSFERASE LIKE 7A"/>
    <property type="match status" value="1"/>
</dbReference>
<keyword evidence="3" id="KW-1185">Reference proteome</keyword>
<dbReference type="SUPFAM" id="SSF53335">
    <property type="entry name" value="S-adenosyl-L-methionine-dependent methyltransferases"/>
    <property type="match status" value="1"/>
</dbReference>
<dbReference type="RefSeq" id="WP_136844195.1">
    <property type="nucleotide sequence ID" value="NZ_SWBR01000007.1"/>
</dbReference>
<feature type="domain" description="Methyltransferase type 11" evidence="1">
    <location>
        <begin position="43"/>
        <end position="133"/>
    </location>
</feature>
<dbReference type="AlphaFoldDB" id="A0A4U1CCM9"/>
<dbReference type="OrthoDB" id="9770553at2"/>
<dbReference type="GO" id="GO:0008757">
    <property type="term" value="F:S-adenosylmethionine-dependent methyltransferase activity"/>
    <property type="evidence" value="ECO:0007669"/>
    <property type="project" value="InterPro"/>
</dbReference>
<dbReference type="Pfam" id="PF08241">
    <property type="entry name" value="Methyltransf_11"/>
    <property type="match status" value="1"/>
</dbReference>
<dbReference type="InterPro" id="IPR013216">
    <property type="entry name" value="Methyltransf_11"/>
</dbReference>